<evidence type="ECO:0000313" key="3">
    <source>
        <dbReference type="Proteomes" id="UP000001423"/>
    </source>
</evidence>
<dbReference type="EMBL" id="BX548175">
    <property type="protein sequence ID" value="CAE21872.1"/>
    <property type="molecule type" value="Genomic_DNA"/>
</dbReference>
<dbReference type="OrthoDB" id="541182at2"/>
<feature type="transmembrane region" description="Helical" evidence="1">
    <location>
        <begin position="58"/>
        <end position="87"/>
    </location>
</feature>
<dbReference type="HOGENOM" id="CLU_2466531_0_0_3"/>
<reference evidence="2 3" key="1">
    <citation type="journal article" date="2003" name="Nature">
        <title>Genome divergence in two Prochlorococcus ecotypes reflects oceanic niche differentiation.</title>
        <authorList>
            <person name="Rocap G."/>
            <person name="Larimer F.W."/>
            <person name="Lamerdin J.E."/>
            <person name="Malfatti S."/>
            <person name="Chain P."/>
            <person name="Ahlgren N.A."/>
            <person name="Arellano A."/>
            <person name="Coleman M."/>
            <person name="Hauser L."/>
            <person name="Hess W.R."/>
            <person name="Johnson Z.I."/>
            <person name="Land M.L."/>
            <person name="Lindell D."/>
            <person name="Post A.F."/>
            <person name="Regala W."/>
            <person name="Shah M."/>
            <person name="Shaw S.L."/>
            <person name="Steglich C."/>
            <person name="Sullivan M.B."/>
            <person name="Ting C.S."/>
            <person name="Tolonen A."/>
            <person name="Webb E.A."/>
            <person name="Zinser E.R."/>
            <person name="Chisholm S.W."/>
        </authorList>
    </citation>
    <scope>NUCLEOTIDE SEQUENCE [LARGE SCALE GENOMIC DNA]</scope>
    <source>
        <strain evidence="3">MIT 9313</strain>
    </source>
</reference>
<dbReference type="RefSeq" id="WP_011131064.1">
    <property type="nucleotide sequence ID" value="NC_005071.1"/>
</dbReference>
<name>Q7TTQ6_PROMM</name>
<keyword evidence="1" id="KW-0472">Membrane</keyword>
<organism evidence="2 3">
    <name type="scientific">Prochlorococcus marinus (strain MIT 9313)</name>
    <dbReference type="NCBI Taxonomy" id="74547"/>
    <lineage>
        <taxon>Bacteria</taxon>
        <taxon>Bacillati</taxon>
        <taxon>Cyanobacteriota</taxon>
        <taxon>Cyanophyceae</taxon>
        <taxon>Synechococcales</taxon>
        <taxon>Prochlorococcaceae</taxon>
        <taxon>Prochlorococcus</taxon>
    </lineage>
</organism>
<accession>Q7TTQ6</accession>
<evidence type="ECO:0000313" key="2">
    <source>
        <dbReference type="EMBL" id="CAE21872.1"/>
    </source>
</evidence>
<protein>
    <submittedName>
        <fullName evidence="2">Possible NADH-Ubiquinone/plastoquinone (comple)</fullName>
    </submittedName>
</protein>
<dbReference type="eggNOG" id="ENOG5030XR5">
    <property type="taxonomic scope" value="Bacteria"/>
</dbReference>
<keyword evidence="1" id="KW-0812">Transmembrane</keyword>
<keyword evidence="1" id="KW-1133">Transmembrane helix</keyword>
<dbReference type="AlphaFoldDB" id="Q7TTQ6"/>
<evidence type="ECO:0000256" key="1">
    <source>
        <dbReference type="SAM" id="Phobius"/>
    </source>
</evidence>
<sequence length="88" mass="9835">MKRATIKERVIEVVDFVTTESPYRSATQVWINDYVSFQLGSSPDQFLKEGDELLSMSIYWNTGIGAIIFSLGFVVTTLLIAGVSLIAW</sequence>
<keyword evidence="2" id="KW-0830">Ubiquinone</keyword>
<proteinExistence type="predicted"/>
<gene>
    <name evidence="2" type="ordered locus">PMT_1697</name>
</gene>
<dbReference type="Proteomes" id="UP000001423">
    <property type="component" value="Chromosome"/>
</dbReference>
<dbReference type="KEGG" id="pmt:PMT_1697"/>
<keyword evidence="3" id="KW-1185">Reference proteome</keyword>